<accession>A0ACB9ID44</accession>
<keyword evidence="2" id="KW-1185">Reference proteome</keyword>
<evidence type="ECO:0000313" key="2">
    <source>
        <dbReference type="Proteomes" id="UP001056120"/>
    </source>
</evidence>
<sequence>MPNRPEKFFYTEKIFIESEFEEFENPRGDYESKEDDVPHHDNEPGETGPDDGECLVDFNVFDNIRFDEEPEVEETNKPEIEGKTISFIGDGTTITLLPLLPTNSVEHQTMSFSSILQFELHVFKTSKEPKSAVYDEELVQPGQMNAKFETPWGDYKSKEDDVPDHDNEPREIGPDDGECLVDFNVFDNIRFNEDPEVVESNEPETERKTISFIGDGTTITLLPLLPTNSVEHQTMSFSSLLQFELHVFKTSKEPRSVVYDEEPVQPAQMNYKRDNHLTPPRSVYEDENHKLSCLGKFPTIKSNPSSPKPIVCVMPNRPEKFFYTEKIFTESEFEEFENPYGDYESKEDDVPDHDNEPGETGPDDGECLVDFNVFDNIRFDEEPEVEESNKPEAEGKAISFIGDGTTITSFPLLPTNIVEHQTIAMPNRPEKFFYTEKIFTESEFEEFENPRGDYESKEDDVPHHDNEPGETGPDDGECLVDFNVFDNIRFDEEPEVEESNKPEIEGKTISFIGDGTTITLLPLLPTNSVEHQTMSFSSILQFELHVFKTSKEPKSAVYDEEPVQPFPTIKSNPSFPKPIVCAMPNRPEKFYYTEKIFTEYEIEEFENPWGDYESKEDDVPDHDNEPGETGPDDGECLVDFNVFDNIRFDEEPRG</sequence>
<evidence type="ECO:0000313" key="1">
    <source>
        <dbReference type="EMBL" id="KAI3805396.1"/>
    </source>
</evidence>
<dbReference type="Proteomes" id="UP001056120">
    <property type="component" value="Linkage Group LG09"/>
</dbReference>
<reference evidence="2" key="1">
    <citation type="journal article" date="2022" name="Mol. Ecol. Resour.">
        <title>The genomes of chicory, endive, great burdock and yacon provide insights into Asteraceae palaeo-polyploidization history and plant inulin production.</title>
        <authorList>
            <person name="Fan W."/>
            <person name="Wang S."/>
            <person name="Wang H."/>
            <person name="Wang A."/>
            <person name="Jiang F."/>
            <person name="Liu H."/>
            <person name="Zhao H."/>
            <person name="Xu D."/>
            <person name="Zhang Y."/>
        </authorList>
    </citation>
    <scope>NUCLEOTIDE SEQUENCE [LARGE SCALE GENOMIC DNA]</scope>
    <source>
        <strain evidence="2">cv. Yunnan</strain>
    </source>
</reference>
<gene>
    <name evidence="1" type="ORF">L1987_27745</name>
</gene>
<comment type="caution">
    <text evidence="1">The sequence shown here is derived from an EMBL/GenBank/DDBJ whole genome shotgun (WGS) entry which is preliminary data.</text>
</comment>
<proteinExistence type="predicted"/>
<protein>
    <submittedName>
        <fullName evidence="1">Uncharacterized protein</fullName>
    </submittedName>
</protein>
<reference evidence="1 2" key="2">
    <citation type="journal article" date="2022" name="Mol. Ecol. Resour.">
        <title>The genomes of chicory, endive, great burdock and yacon provide insights into Asteraceae paleo-polyploidization history and plant inulin production.</title>
        <authorList>
            <person name="Fan W."/>
            <person name="Wang S."/>
            <person name="Wang H."/>
            <person name="Wang A."/>
            <person name="Jiang F."/>
            <person name="Liu H."/>
            <person name="Zhao H."/>
            <person name="Xu D."/>
            <person name="Zhang Y."/>
        </authorList>
    </citation>
    <scope>NUCLEOTIDE SEQUENCE [LARGE SCALE GENOMIC DNA]</scope>
    <source>
        <strain evidence="2">cv. Yunnan</strain>
        <tissue evidence="1">Leaves</tissue>
    </source>
</reference>
<dbReference type="EMBL" id="CM042026">
    <property type="protein sequence ID" value="KAI3805396.1"/>
    <property type="molecule type" value="Genomic_DNA"/>
</dbReference>
<organism evidence="1 2">
    <name type="scientific">Smallanthus sonchifolius</name>
    <dbReference type="NCBI Taxonomy" id="185202"/>
    <lineage>
        <taxon>Eukaryota</taxon>
        <taxon>Viridiplantae</taxon>
        <taxon>Streptophyta</taxon>
        <taxon>Embryophyta</taxon>
        <taxon>Tracheophyta</taxon>
        <taxon>Spermatophyta</taxon>
        <taxon>Magnoliopsida</taxon>
        <taxon>eudicotyledons</taxon>
        <taxon>Gunneridae</taxon>
        <taxon>Pentapetalae</taxon>
        <taxon>asterids</taxon>
        <taxon>campanulids</taxon>
        <taxon>Asterales</taxon>
        <taxon>Asteraceae</taxon>
        <taxon>Asteroideae</taxon>
        <taxon>Heliantheae alliance</taxon>
        <taxon>Millerieae</taxon>
        <taxon>Smallanthus</taxon>
    </lineage>
</organism>
<name>A0ACB9ID44_9ASTR</name>